<dbReference type="AlphaFoldDB" id="A0A175RMS6"/>
<dbReference type="GO" id="GO:0006355">
    <property type="term" value="P:regulation of DNA-templated transcription"/>
    <property type="evidence" value="ECO:0007669"/>
    <property type="project" value="InterPro"/>
</dbReference>
<name>A0A175RMS6_9HYPH</name>
<comment type="caution">
    <text evidence="2">The sequence shown here is derived from an EMBL/GenBank/DDBJ whole genome shotgun (WGS) entry which is preliminary data.</text>
</comment>
<evidence type="ECO:0000313" key="3">
    <source>
        <dbReference type="Proteomes" id="UP000078529"/>
    </source>
</evidence>
<protein>
    <recommendedName>
        <fullName evidence="1">Arc-like DNA binding domain-containing protein</fullName>
    </recommendedName>
</protein>
<dbReference type="Proteomes" id="UP000078529">
    <property type="component" value="Unassembled WGS sequence"/>
</dbReference>
<reference evidence="2 3" key="1">
    <citation type="journal article" date="2016" name="Front. Microbiol.">
        <title>Genomic Resource of Rice Seed Associated Bacteria.</title>
        <authorList>
            <person name="Midha S."/>
            <person name="Bansal K."/>
            <person name="Sharma S."/>
            <person name="Kumar N."/>
            <person name="Patil P.P."/>
            <person name="Chaudhry V."/>
            <person name="Patil P.B."/>
        </authorList>
    </citation>
    <scope>NUCLEOTIDE SEQUENCE [LARGE SCALE GENOMIC DNA]</scope>
    <source>
        <strain evidence="2 3">NS365</strain>
    </source>
</reference>
<proteinExistence type="predicted"/>
<dbReference type="Pfam" id="PF03869">
    <property type="entry name" value="Arc"/>
    <property type="match status" value="1"/>
</dbReference>
<accession>A0A175RMS6</accession>
<feature type="domain" description="Arc-like DNA binding" evidence="1">
    <location>
        <begin position="2"/>
        <end position="47"/>
    </location>
</feature>
<dbReference type="GO" id="GO:0003677">
    <property type="term" value="F:DNA binding"/>
    <property type="evidence" value="ECO:0007669"/>
    <property type="project" value="InterPro"/>
</dbReference>
<dbReference type="Gene3D" id="1.10.1220.10">
    <property type="entry name" value="Met repressor-like"/>
    <property type="match status" value="1"/>
</dbReference>
<dbReference type="InterPro" id="IPR013321">
    <property type="entry name" value="Arc_rbn_hlx_hlx"/>
</dbReference>
<dbReference type="PATRIC" id="fig|401562.4.peg.2462"/>
<evidence type="ECO:0000259" key="1">
    <source>
        <dbReference type="Pfam" id="PF03869"/>
    </source>
</evidence>
<keyword evidence="3" id="KW-1185">Reference proteome</keyword>
<dbReference type="InterPro" id="IPR005569">
    <property type="entry name" value="Arc_DNA-bd_dom"/>
</dbReference>
<dbReference type="SUPFAM" id="SSF47598">
    <property type="entry name" value="Ribbon-helix-helix"/>
    <property type="match status" value="1"/>
</dbReference>
<organism evidence="2 3">
    <name type="scientific">Aureimonas ureilytica</name>
    <dbReference type="NCBI Taxonomy" id="401562"/>
    <lineage>
        <taxon>Bacteria</taxon>
        <taxon>Pseudomonadati</taxon>
        <taxon>Pseudomonadota</taxon>
        <taxon>Alphaproteobacteria</taxon>
        <taxon>Hyphomicrobiales</taxon>
        <taxon>Aurantimonadaceae</taxon>
        <taxon>Aureimonas</taxon>
    </lineage>
</organism>
<dbReference type="InterPro" id="IPR010985">
    <property type="entry name" value="Ribbon_hlx_hlx"/>
</dbReference>
<gene>
    <name evidence="2" type="ORF">NS365_13390</name>
</gene>
<sequence>MAREDLHFRLRIPESLKEQVEKASLENRRSMTAEIIARLEASFEAPQELASPYEALIQKILDSVETNMKSRMDTMFEDLLGSDSEQSAVKKRRE</sequence>
<evidence type="ECO:0000313" key="2">
    <source>
        <dbReference type="EMBL" id="KTR05016.1"/>
    </source>
</evidence>
<dbReference type="EMBL" id="LDQA01000028">
    <property type="protein sequence ID" value="KTR05016.1"/>
    <property type="molecule type" value="Genomic_DNA"/>
</dbReference>
<dbReference type="RefSeq" id="WP_082684595.1">
    <property type="nucleotide sequence ID" value="NZ_LDQA01000028.1"/>
</dbReference>